<evidence type="ECO:0000313" key="2">
    <source>
        <dbReference type="EMBL" id="KAJ6245956.1"/>
    </source>
</evidence>
<feature type="compositionally biased region" description="Basic and acidic residues" evidence="1">
    <location>
        <begin position="71"/>
        <end position="97"/>
    </location>
</feature>
<dbReference type="EMBL" id="JAOAOG010000140">
    <property type="protein sequence ID" value="KAJ6245956.1"/>
    <property type="molecule type" value="Genomic_DNA"/>
</dbReference>
<feature type="compositionally biased region" description="Basic and acidic residues" evidence="1">
    <location>
        <begin position="42"/>
        <end position="64"/>
    </location>
</feature>
<feature type="compositionally biased region" description="Basic and acidic residues" evidence="1">
    <location>
        <begin position="106"/>
        <end position="127"/>
    </location>
</feature>
<evidence type="ECO:0000256" key="1">
    <source>
        <dbReference type="SAM" id="MobiDB-lite"/>
    </source>
</evidence>
<feature type="compositionally biased region" description="Basic and acidic residues" evidence="1">
    <location>
        <begin position="17"/>
        <end position="33"/>
    </location>
</feature>
<reference evidence="2" key="1">
    <citation type="submission" date="2022-08" db="EMBL/GenBank/DDBJ databases">
        <title>Novel sulfate-reducing endosymbionts in the free-living metamonad Anaeramoeba.</title>
        <authorList>
            <person name="Jerlstrom-Hultqvist J."/>
            <person name="Cepicka I."/>
            <person name="Gallot-Lavallee L."/>
            <person name="Salas-Leiva D."/>
            <person name="Curtis B.A."/>
            <person name="Zahonova K."/>
            <person name="Pipaliya S."/>
            <person name="Dacks J."/>
            <person name="Roger A.J."/>
        </authorList>
    </citation>
    <scope>NUCLEOTIDE SEQUENCE</scope>
    <source>
        <strain evidence="2">Schooner1</strain>
    </source>
</reference>
<organism evidence="2 3">
    <name type="scientific">Anaeramoeba flamelloides</name>
    <dbReference type="NCBI Taxonomy" id="1746091"/>
    <lineage>
        <taxon>Eukaryota</taxon>
        <taxon>Metamonada</taxon>
        <taxon>Anaeramoebidae</taxon>
        <taxon>Anaeramoeba</taxon>
    </lineage>
</organism>
<sequence>MDIESNPQIKIEQPNQEEEKINPSGEIQKETIVKVKTNPPPEKNDPLVKVKIKQETLKEKETEKVSNLLGEKNKNVKIEVPKEEKDKEENEKEKEENEKEENEKEENEKEKEKKEKEKEEKEKEKEKKEKKKKRRKEKKKRKRRRKKRRKRK</sequence>
<dbReference type="Proteomes" id="UP001150062">
    <property type="component" value="Unassembled WGS sequence"/>
</dbReference>
<keyword evidence="3" id="KW-1185">Reference proteome</keyword>
<comment type="caution">
    <text evidence="2">The sequence shown here is derived from an EMBL/GenBank/DDBJ whole genome shotgun (WGS) entry which is preliminary data.</text>
</comment>
<accession>A0ABQ8YMX5</accession>
<name>A0ABQ8YMX5_9EUKA</name>
<evidence type="ECO:0000313" key="3">
    <source>
        <dbReference type="Proteomes" id="UP001150062"/>
    </source>
</evidence>
<protein>
    <submittedName>
        <fullName evidence="2">Uncharacterized protein</fullName>
    </submittedName>
</protein>
<feature type="region of interest" description="Disordered" evidence="1">
    <location>
        <begin position="1"/>
        <end position="152"/>
    </location>
</feature>
<gene>
    <name evidence="2" type="ORF">M0813_19716</name>
</gene>
<feature type="compositionally biased region" description="Basic residues" evidence="1">
    <location>
        <begin position="128"/>
        <end position="152"/>
    </location>
</feature>
<proteinExistence type="predicted"/>